<dbReference type="Proteomes" id="UP001153954">
    <property type="component" value="Unassembled WGS sequence"/>
</dbReference>
<keyword evidence="2" id="KW-1185">Reference proteome</keyword>
<evidence type="ECO:0008006" key="3">
    <source>
        <dbReference type="Google" id="ProtNLM"/>
    </source>
</evidence>
<dbReference type="SUPFAM" id="SSF56436">
    <property type="entry name" value="C-type lectin-like"/>
    <property type="match status" value="1"/>
</dbReference>
<organism evidence="1 2">
    <name type="scientific">Euphydryas editha</name>
    <name type="common">Edith's checkerspot</name>
    <dbReference type="NCBI Taxonomy" id="104508"/>
    <lineage>
        <taxon>Eukaryota</taxon>
        <taxon>Metazoa</taxon>
        <taxon>Ecdysozoa</taxon>
        <taxon>Arthropoda</taxon>
        <taxon>Hexapoda</taxon>
        <taxon>Insecta</taxon>
        <taxon>Pterygota</taxon>
        <taxon>Neoptera</taxon>
        <taxon>Endopterygota</taxon>
        <taxon>Lepidoptera</taxon>
        <taxon>Glossata</taxon>
        <taxon>Ditrysia</taxon>
        <taxon>Papilionoidea</taxon>
        <taxon>Nymphalidae</taxon>
        <taxon>Nymphalinae</taxon>
        <taxon>Euphydryas</taxon>
    </lineage>
</organism>
<proteinExistence type="predicted"/>
<evidence type="ECO:0000313" key="1">
    <source>
        <dbReference type="EMBL" id="CAH2089002.1"/>
    </source>
</evidence>
<evidence type="ECO:0000313" key="2">
    <source>
        <dbReference type="Proteomes" id="UP001153954"/>
    </source>
</evidence>
<sequence>MCIHNSWIVTRNGDNVMVACPLRSKVLLTVYPSMVFAVYSATLEYGTDDVNEGMQFLRGKMTEYVQELLASDFEEATSILRQLLQKIVFVRYPPSDLKENILRYLKENFPVFCHWQTYLAALYYQTDNLGDALLYASHYTSPNEAQSKPIPTTTTNIKNSIVNESFFDVSTATRELTLTEQLKMIRPLVVSILRSIDLCSDEYISQLQASRNNPHYEYLMMQACTYAKFLLNKVNNKSRFKRKILLSPEMLKIWRHSSPILNPTNGLTSQDFIGIHSLNTEGHWETINGESAKYINWSQDWAGGRQPSTPSAQKCGSLLKQGGMDDVECFF</sequence>
<reference evidence="1" key="1">
    <citation type="submission" date="2022-03" db="EMBL/GenBank/DDBJ databases">
        <authorList>
            <person name="Tunstrom K."/>
        </authorList>
    </citation>
    <scope>NUCLEOTIDE SEQUENCE</scope>
</reference>
<dbReference type="EMBL" id="CAKOGL010000007">
    <property type="protein sequence ID" value="CAH2089002.1"/>
    <property type="molecule type" value="Genomic_DNA"/>
</dbReference>
<dbReference type="Gene3D" id="3.10.100.10">
    <property type="entry name" value="Mannose-Binding Protein A, subunit A"/>
    <property type="match status" value="1"/>
</dbReference>
<dbReference type="InterPro" id="IPR016187">
    <property type="entry name" value="CTDL_fold"/>
</dbReference>
<gene>
    <name evidence="1" type="ORF">EEDITHA_LOCUS5101</name>
</gene>
<protein>
    <recommendedName>
        <fullName evidence="3">C-type lectin domain-containing protein</fullName>
    </recommendedName>
</protein>
<accession>A0AAU9TU08</accession>
<dbReference type="AlphaFoldDB" id="A0AAU9TU08"/>
<comment type="caution">
    <text evidence="1">The sequence shown here is derived from an EMBL/GenBank/DDBJ whole genome shotgun (WGS) entry which is preliminary data.</text>
</comment>
<dbReference type="InterPro" id="IPR016186">
    <property type="entry name" value="C-type_lectin-like/link_sf"/>
</dbReference>
<name>A0AAU9TU08_EUPED</name>